<organism evidence="3 4">
    <name type="scientific">Penicillium alfredii</name>
    <dbReference type="NCBI Taxonomy" id="1506179"/>
    <lineage>
        <taxon>Eukaryota</taxon>
        <taxon>Fungi</taxon>
        <taxon>Dikarya</taxon>
        <taxon>Ascomycota</taxon>
        <taxon>Pezizomycotina</taxon>
        <taxon>Eurotiomycetes</taxon>
        <taxon>Eurotiomycetidae</taxon>
        <taxon>Eurotiales</taxon>
        <taxon>Aspergillaceae</taxon>
        <taxon>Penicillium</taxon>
    </lineage>
</organism>
<evidence type="ECO:0000313" key="4">
    <source>
        <dbReference type="Proteomes" id="UP001141434"/>
    </source>
</evidence>
<proteinExistence type="predicted"/>
<evidence type="ECO:0000256" key="1">
    <source>
        <dbReference type="SAM" id="MobiDB-lite"/>
    </source>
</evidence>
<gene>
    <name evidence="3" type="ORF">NUU61_001891</name>
</gene>
<reference evidence="3" key="1">
    <citation type="submission" date="2022-11" db="EMBL/GenBank/DDBJ databases">
        <authorList>
            <person name="Petersen C."/>
        </authorList>
    </citation>
    <scope>NUCLEOTIDE SEQUENCE</scope>
    <source>
        <strain evidence="3">IBT 34128</strain>
    </source>
</reference>
<keyword evidence="4" id="KW-1185">Reference proteome</keyword>
<feature type="signal peptide" evidence="2">
    <location>
        <begin position="1"/>
        <end position="22"/>
    </location>
</feature>
<keyword evidence="2" id="KW-0732">Signal</keyword>
<feature type="region of interest" description="Disordered" evidence="1">
    <location>
        <begin position="19"/>
        <end position="48"/>
    </location>
</feature>
<protein>
    <submittedName>
        <fullName evidence="3">Uncharacterized protein</fullName>
    </submittedName>
</protein>
<feature type="chain" id="PRO_5040744478" evidence="2">
    <location>
        <begin position="23"/>
        <end position="166"/>
    </location>
</feature>
<dbReference type="EMBL" id="JAPMSZ010000004">
    <property type="protein sequence ID" value="KAJ5104544.1"/>
    <property type="molecule type" value="Genomic_DNA"/>
</dbReference>
<evidence type="ECO:0000256" key="2">
    <source>
        <dbReference type="SAM" id="SignalP"/>
    </source>
</evidence>
<name>A0A9W9FQH4_9EURO</name>
<dbReference type="GeneID" id="81391641"/>
<accession>A0A9W9FQH4</accession>
<reference evidence="3" key="2">
    <citation type="journal article" date="2023" name="IMA Fungus">
        <title>Comparative genomic study of the Penicillium genus elucidates a diverse pangenome and 15 lateral gene transfer events.</title>
        <authorList>
            <person name="Petersen C."/>
            <person name="Sorensen T."/>
            <person name="Nielsen M.R."/>
            <person name="Sondergaard T.E."/>
            <person name="Sorensen J.L."/>
            <person name="Fitzpatrick D.A."/>
            <person name="Frisvad J.C."/>
            <person name="Nielsen K.L."/>
        </authorList>
    </citation>
    <scope>NUCLEOTIDE SEQUENCE</scope>
    <source>
        <strain evidence="3">IBT 34128</strain>
    </source>
</reference>
<feature type="compositionally biased region" description="Low complexity" evidence="1">
    <location>
        <begin position="19"/>
        <end position="42"/>
    </location>
</feature>
<sequence>MYILKCLALLGGVAVYASPTSSNPDPAPSSSSPVANNSHAPSVSPDQVQNLRATMKPSDDKKGCYIDFDMPALNCVDKTDQLLDYGYPWPHACWGEFHEGVAPETEFTRRTVCGDGIATLQWKSGELVFSNSKSEVVRFQFNNEVDAKYARYREGVTGEPTLGPKE</sequence>
<dbReference type="Proteomes" id="UP001141434">
    <property type="component" value="Unassembled WGS sequence"/>
</dbReference>
<dbReference type="RefSeq" id="XP_056513540.1">
    <property type="nucleotide sequence ID" value="XM_056652473.1"/>
</dbReference>
<dbReference type="AlphaFoldDB" id="A0A9W9FQH4"/>
<evidence type="ECO:0000313" key="3">
    <source>
        <dbReference type="EMBL" id="KAJ5104544.1"/>
    </source>
</evidence>
<comment type="caution">
    <text evidence="3">The sequence shown here is derived from an EMBL/GenBank/DDBJ whole genome shotgun (WGS) entry which is preliminary data.</text>
</comment>